<gene>
    <name evidence="2" type="ORF">L227DRAFT_574319</name>
</gene>
<feature type="region of interest" description="Disordered" evidence="1">
    <location>
        <begin position="1"/>
        <end position="132"/>
    </location>
</feature>
<proteinExistence type="predicted"/>
<feature type="compositionally biased region" description="Polar residues" evidence="1">
    <location>
        <begin position="81"/>
        <end position="92"/>
    </location>
</feature>
<feature type="compositionally biased region" description="Low complexity" evidence="1">
    <location>
        <begin position="58"/>
        <end position="80"/>
    </location>
</feature>
<sequence>MALPDIRISDVAARSSHSLRSAAHEEHPMDVFVLPELSSPIPSYSPEKSAPPSPSPIAPATLSPPSSVARPSSRVSFASATTSETLDGQETPKSPDPQCDTVLGGPITADPEPIIAGPDASGENVASKPVARRPLYLSPSSIYFFMDGKESDRYERKPMFEKETDSR</sequence>
<dbReference type="Proteomes" id="UP000313359">
    <property type="component" value="Unassembled WGS sequence"/>
</dbReference>
<dbReference type="EMBL" id="ML122262">
    <property type="protein sequence ID" value="RPD61237.1"/>
    <property type="molecule type" value="Genomic_DNA"/>
</dbReference>
<evidence type="ECO:0000313" key="2">
    <source>
        <dbReference type="EMBL" id="RPD61237.1"/>
    </source>
</evidence>
<organism evidence="2 3">
    <name type="scientific">Lentinus tigrinus ALCF2SS1-6</name>
    <dbReference type="NCBI Taxonomy" id="1328759"/>
    <lineage>
        <taxon>Eukaryota</taxon>
        <taxon>Fungi</taxon>
        <taxon>Dikarya</taxon>
        <taxon>Basidiomycota</taxon>
        <taxon>Agaricomycotina</taxon>
        <taxon>Agaricomycetes</taxon>
        <taxon>Polyporales</taxon>
        <taxon>Polyporaceae</taxon>
        <taxon>Lentinus</taxon>
    </lineage>
</organism>
<evidence type="ECO:0000313" key="3">
    <source>
        <dbReference type="Proteomes" id="UP000313359"/>
    </source>
</evidence>
<feature type="compositionally biased region" description="Low complexity" evidence="1">
    <location>
        <begin position="12"/>
        <end position="21"/>
    </location>
</feature>
<name>A0A5C2SD66_9APHY</name>
<reference evidence="2" key="1">
    <citation type="journal article" date="2018" name="Genome Biol. Evol.">
        <title>Genomics and development of Lentinus tigrinus, a white-rot wood-decaying mushroom with dimorphic fruiting bodies.</title>
        <authorList>
            <person name="Wu B."/>
            <person name="Xu Z."/>
            <person name="Knudson A."/>
            <person name="Carlson A."/>
            <person name="Chen N."/>
            <person name="Kovaka S."/>
            <person name="LaButti K."/>
            <person name="Lipzen A."/>
            <person name="Pennachio C."/>
            <person name="Riley R."/>
            <person name="Schakwitz W."/>
            <person name="Umezawa K."/>
            <person name="Ohm R.A."/>
            <person name="Grigoriev I.V."/>
            <person name="Nagy L.G."/>
            <person name="Gibbons J."/>
            <person name="Hibbett D."/>
        </authorList>
    </citation>
    <scope>NUCLEOTIDE SEQUENCE [LARGE SCALE GENOMIC DNA]</scope>
    <source>
        <strain evidence="2">ALCF2SS1-6</strain>
    </source>
</reference>
<dbReference type="AlphaFoldDB" id="A0A5C2SD66"/>
<keyword evidence="3" id="KW-1185">Reference proteome</keyword>
<accession>A0A5C2SD66</accession>
<evidence type="ECO:0000256" key="1">
    <source>
        <dbReference type="SAM" id="MobiDB-lite"/>
    </source>
</evidence>
<protein>
    <submittedName>
        <fullName evidence="2">Uncharacterized protein</fullName>
    </submittedName>
</protein>